<sequence>MRSATPQLSKKVLSLTDEDSSLENTLISLRPILIIAAFVLFPISKPSTKPAAIATTFFNVPHSSTPSTSWTAVTMK</sequence>
<organism evidence="1">
    <name type="scientific">Rhizophora mucronata</name>
    <name type="common">Asiatic mangrove</name>
    <dbReference type="NCBI Taxonomy" id="61149"/>
    <lineage>
        <taxon>Eukaryota</taxon>
        <taxon>Viridiplantae</taxon>
        <taxon>Streptophyta</taxon>
        <taxon>Embryophyta</taxon>
        <taxon>Tracheophyta</taxon>
        <taxon>Spermatophyta</taxon>
        <taxon>Magnoliopsida</taxon>
        <taxon>eudicotyledons</taxon>
        <taxon>Gunneridae</taxon>
        <taxon>Pentapetalae</taxon>
        <taxon>rosids</taxon>
        <taxon>fabids</taxon>
        <taxon>Malpighiales</taxon>
        <taxon>Rhizophoraceae</taxon>
        <taxon>Rhizophora</taxon>
    </lineage>
</organism>
<reference evidence="1" key="1">
    <citation type="submission" date="2018-02" db="EMBL/GenBank/DDBJ databases">
        <title>Rhizophora mucronata_Transcriptome.</title>
        <authorList>
            <person name="Meera S.P."/>
            <person name="Sreeshan A."/>
            <person name="Augustine A."/>
        </authorList>
    </citation>
    <scope>NUCLEOTIDE SEQUENCE</scope>
    <source>
        <tissue evidence="1">Leaf</tissue>
    </source>
</reference>
<name>A0A2P2IMM7_RHIMU</name>
<evidence type="ECO:0000313" key="1">
    <source>
        <dbReference type="EMBL" id="MBW82479.1"/>
    </source>
</evidence>
<accession>A0A2P2IMM7</accession>
<dbReference type="EMBL" id="GGEC01001996">
    <property type="protein sequence ID" value="MBW82479.1"/>
    <property type="molecule type" value="Transcribed_RNA"/>
</dbReference>
<proteinExistence type="predicted"/>
<dbReference type="AlphaFoldDB" id="A0A2P2IMM7"/>
<protein>
    <submittedName>
        <fullName evidence="1">Uncharacterized protein MANES_15G153800</fullName>
    </submittedName>
</protein>